<dbReference type="RefSeq" id="WP_084275268.1">
    <property type="nucleotide sequence ID" value="NZ_AP026671.1"/>
</dbReference>
<dbReference type="InterPro" id="IPR004919">
    <property type="entry name" value="GmrSD_N"/>
</dbReference>
<dbReference type="Proteomes" id="UP000192602">
    <property type="component" value="Unassembled WGS sequence"/>
</dbReference>
<evidence type="ECO:0000259" key="2">
    <source>
        <dbReference type="Pfam" id="PF07510"/>
    </source>
</evidence>
<proteinExistence type="predicted"/>
<dbReference type="PANTHER" id="PTHR35149">
    <property type="entry name" value="SLL5132 PROTEIN"/>
    <property type="match status" value="1"/>
</dbReference>
<evidence type="ECO:0000259" key="1">
    <source>
        <dbReference type="Pfam" id="PF03235"/>
    </source>
</evidence>
<feature type="domain" description="GmrSD restriction endonucleases N-terminal" evidence="1">
    <location>
        <begin position="9"/>
        <end position="213"/>
    </location>
</feature>
<accession>A0A1W1WS36</accession>
<name>A0A1W1WS36_9BACT</name>
<keyword evidence="4" id="KW-1185">Reference proteome</keyword>
<reference evidence="4" key="1">
    <citation type="submission" date="2017-04" db="EMBL/GenBank/DDBJ databases">
        <authorList>
            <person name="Varghese N."/>
            <person name="Submissions S."/>
        </authorList>
    </citation>
    <scope>NUCLEOTIDE SEQUENCE [LARGE SCALE GENOMIC DNA]</scope>
    <source>
        <strain evidence="4">DSM 16512</strain>
    </source>
</reference>
<dbReference type="EMBL" id="FWWZ01000001">
    <property type="protein sequence ID" value="SMC09015.1"/>
    <property type="molecule type" value="Genomic_DNA"/>
</dbReference>
<sequence>MQEGKLKFKDIFDGDKIFEIPEYQRAYTWEEKQLVDFLHDLKNQRIDKPYFFGTFLFHEAGEMDEFTKIYIVDGQQRITTSVIFIKAILDFLNSRGQLKKKIYRRYIEDEGVFKLNTSNNDNSFFHTYIINHNMPTDFDTKSQIRLFNAKRFFEEEINKLNTEIAEQLLQKLENSLVLVHTVNNKSDAAQIFELINDRGKRLTDLEAIKSFLMYQVSITLNRSEQLLGDIENNFAKIYRKSESLEGLIKEEQIIMYYVISSLNWTGQEFRNPKDFIKEIINQTYSSDNKIKLIKKISKELKESFEIIEKIVMNSINAPKIDDLFMLNRIANFYPLLMGSFKYDKYDDKRNFREIASLAELYAFISLVAGKRADTGVKYFYELARDFKGDFVQLYNDIKIIFRDNWWRIITLFKENVPNIDFYDGVTKYILFKYENYLRKQKGFPVLTKKSFFENDSRLKLSIEHITAKKAKNLKFTEEFEESYLHNIGNLVIDTVASNSSKGNNVVDKKIEAYNLAPLISHNEIDKIVEELSKKYGSFDWNNLGDVKRFIEFRREKIKEFIFEEWNYNTRAMFLDKGGHFTL</sequence>
<dbReference type="PANTHER" id="PTHR35149:SF1">
    <property type="entry name" value="DUF5655 DOMAIN-CONTAINING PROTEIN"/>
    <property type="match status" value="1"/>
</dbReference>
<organism evidence="3 4">
    <name type="scientific">Nitratiruptor tergarcus DSM 16512</name>
    <dbReference type="NCBI Taxonomy" id="1069081"/>
    <lineage>
        <taxon>Bacteria</taxon>
        <taxon>Pseudomonadati</taxon>
        <taxon>Campylobacterota</taxon>
        <taxon>Epsilonproteobacteria</taxon>
        <taxon>Nautiliales</taxon>
        <taxon>Nitratiruptoraceae</taxon>
        <taxon>Nitratiruptor</taxon>
    </lineage>
</organism>
<dbReference type="STRING" id="1069081.SAMN05660197_0808"/>
<dbReference type="OrthoDB" id="9798761at2"/>
<dbReference type="AlphaFoldDB" id="A0A1W1WS36"/>
<dbReference type="Pfam" id="PF03235">
    <property type="entry name" value="GmrSD_N"/>
    <property type="match status" value="1"/>
</dbReference>
<dbReference type="InterPro" id="IPR011089">
    <property type="entry name" value="GmrSD_C"/>
</dbReference>
<evidence type="ECO:0000313" key="3">
    <source>
        <dbReference type="EMBL" id="SMC09015.1"/>
    </source>
</evidence>
<protein>
    <submittedName>
        <fullName evidence="3">Uncharacterized conserved protein, contains ParB-like and HNH nuclease domains</fullName>
    </submittedName>
</protein>
<feature type="domain" description="GmrSD restriction endonucleases C-terminal" evidence="2">
    <location>
        <begin position="413"/>
        <end position="523"/>
    </location>
</feature>
<gene>
    <name evidence="3" type="ORF">SAMN05660197_0808</name>
</gene>
<evidence type="ECO:0000313" key="4">
    <source>
        <dbReference type="Proteomes" id="UP000192602"/>
    </source>
</evidence>
<dbReference type="Pfam" id="PF07510">
    <property type="entry name" value="GmrSD_C"/>
    <property type="match status" value="1"/>
</dbReference>